<dbReference type="PANTHER" id="PTHR24363">
    <property type="entry name" value="SERINE/THREONINE PROTEIN KINASE"/>
    <property type="match status" value="1"/>
</dbReference>
<dbReference type="Gene3D" id="3.40.1000.10">
    <property type="entry name" value="Mog1/PsbP, alpha/beta/alpha sandwich"/>
    <property type="match status" value="1"/>
</dbReference>
<evidence type="ECO:0000256" key="10">
    <source>
        <dbReference type="SAM" id="Phobius"/>
    </source>
</evidence>
<comment type="catalytic activity">
    <reaction evidence="7">
        <text>L-threonyl-[protein] + ATP = O-phospho-L-threonyl-[protein] + ADP + H(+)</text>
        <dbReference type="Rhea" id="RHEA:46608"/>
        <dbReference type="Rhea" id="RHEA-COMP:11060"/>
        <dbReference type="Rhea" id="RHEA-COMP:11605"/>
        <dbReference type="ChEBI" id="CHEBI:15378"/>
        <dbReference type="ChEBI" id="CHEBI:30013"/>
        <dbReference type="ChEBI" id="CHEBI:30616"/>
        <dbReference type="ChEBI" id="CHEBI:61977"/>
        <dbReference type="ChEBI" id="CHEBI:456216"/>
        <dbReference type="EC" id="2.7.11.1"/>
    </reaction>
</comment>
<dbReference type="SMART" id="SM00220">
    <property type="entry name" value="S_TKc"/>
    <property type="match status" value="1"/>
</dbReference>
<reference evidence="12 13" key="2">
    <citation type="submission" date="2018-03" db="EMBL/GenBank/DDBJ databases">
        <title>The ancient ancestry and fast evolution of plastids.</title>
        <authorList>
            <person name="Moore K.R."/>
            <person name="Magnabosco C."/>
            <person name="Momper L."/>
            <person name="Gold D.A."/>
            <person name="Bosak T."/>
            <person name="Fournier G.P."/>
        </authorList>
    </citation>
    <scope>NUCLEOTIDE SEQUENCE [LARGE SCALE GENOMIC DNA]</scope>
    <source>
        <strain evidence="12 13">CCAP 1448/3</strain>
    </source>
</reference>
<dbReference type="InterPro" id="IPR000719">
    <property type="entry name" value="Prot_kinase_dom"/>
</dbReference>
<comment type="caution">
    <text evidence="12">The sequence shown here is derived from an EMBL/GenBank/DDBJ whole genome shotgun (WGS) entry which is preliminary data.</text>
</comment>
<evidence type="ECO:0000256" key="9">
    <source>
        <dbReference type="PROSITE-ProRule" id="PRU10141"/>
    </source>
</evidence>
<dbReference type="PROSITE" id="PS00107">
    <property type="entry name" value="PROTEIN_KINASE_ATP"/>
    <property type="match status" value="1"/>
</dbReference>
<keyword evidence="5 12" id="KW-0418">Kinase</keyword>
<evidence type="ECO:0000256" key="1">
    <source>
        <dbReference type="ARBA" id="ARBA00012513"/>
    </source>
</evidence>
<evidence type="ECO:0000256" key="7">
    <source>
        <dbReference type="ARBA" id="ARBA00047899"/>
    </source>
</evidence>
<dbReference type="Gene3D" id="1.10.510.10">
    <property type="entry name" value="Transferase(Phosphotransferase) domain 1"/>
    <property type="match status" value="1"/>
</dbReference>
<keyword evidence="10" id="KW-0812">Transmembrane</keyword>
<evidence type="ECO:0000256" key="5">
    <source>
        <dbReference type="ARBA" id="ARBA00022777"/>
    </source>
</evidence>
<dbReference type="PANTHER" id="PTHR24363:SF0">
    <property type="entry name" value="SERINE_THREONINE KINASE LIKE DOMAIN CONTAINING 1"/>
    <property type="match status" value="1"/>
</dbReference>
<organism evidence="12 13">
    <name type="scientific">Merismopedia glauca CCAP 1448/3</name>
    <dbReference type="NCBI Taxonomy" id="1296344"/>
    <lineage>
        <taxon>Bacteria</taxon>
        <taxon>Bacillati</taxon>
        <taxon>Cyanobacteriota</taxon>
        <taxon>Cyanophyceae</taxon>
        <taxon>Synechococcales</taxon>
        <taxon>Merismopediaceae</taxon>
        <taxon>Merismopedia</taxon>
    </lineage>
</organism>
<accession>A0A2T1C413</accession>
<dbReference type="AlphaFoldDB" id="A0A2T1C413"/>
<dbReference type="Pfam" id="PF00069">
    <property type="entry name" value="Pkinase"/>
    <property type="match status" value="1"/>
</dbReference>
<dbReference type="CDD" id="cd14014">
    <property type="entry name" value="STKc_PknB_like"/>
    <property type="match status" value="1"/>
</dbReference>
<dbReference type="SUPFAM" id="SSF56112">
    <property type="entry name" value="Protein kinase-like (PK-like)"/>
    <property type="match status" value="1"/>
</dbReference>
<feature type="transmembrane region" description="Helical" evidence="10">
    <location>
        <begin position="330"/>
        <end position="350"/>
    </location>
</feature>
<feature type="domain" description="Protein kinase" evidence="11">
    <location>
        <begin position="57"/>
        <end position="325"/>
    </location>
</feature>
<dbReference type="GO" id="GO:0005524">
    <property type="term" value="F:ATP binding"/>
    <property type="evidence" value="ECO:0007669"/>
    <property type="project" value="UniProtKB-UniRule"/>
</dbReference>
<gene>
    <name evidence="12" type="ORF">C7B64_11250</name>
</gene>
<dbReference type="InterPro" id="IPR011009">
    <property type="entry name" value="Kinase-like_dom_sf"/>
</dbReference>
<feature type="binding site" evidence="9">
    <location>
        <position position="88"/>
    </location>
    <ligand>
        <name>ATP</name>
        <dbReference type="ChEBI" id="CHEBI:30616"/>
    </ligand>
</feature>
<sequence>MGSDRELIRTYALWQNYVTKDERGTGATFCSAPASGVELMLTSTQNAMIGKILRGRYRITSYLGGGEFAETYLAQDEDIRSKPLCVVKRLKVNLSNPQLVIVTTRLFQTEAEVLYHLQHPQIPRLLADFMENGEFYLVQEYIDGEDLSKTELAFRKSLTQSEVIQLLQEILEVLAFVHQQKIIHRDIKPSNLIRRRSDGKLFLIDFGAVKQIQGLASETLLDTDKVPVGTIGYMPDEQAMGYPQASSDIYAVGITAIQALTGISVAKLPRDPNNQEIIWQQNAKVSPKLAQILSKMVRYDPDQRYHSAVEALEEISTLTKPKIWLNKFDLVFLGGAIAFLLLGTIFSIFLNPKPKVELNEYTWSVPDLNPKISLKYPKNWKLQPGAYPSTPDVDILESPQESSKDTFNEQVIINVETLKNPILLDEYSHDLTSRINQNLDKFQLLPTCETDLSLGGGKTQAICYQGEEEGIKVRYLLVVTLRGNQAYYLTYRAEFSHYNNFLNTAKDLINSVKFIE</sequence>
<dbReference type="Gene3D" id="3.30.200.20">
    <property type="entry name" value="Phosphorylase Kinase, domain 1"/>
    <property type="match status" value="1"/>
</dbReference>
<evidence type="ECO:0000256" key="8">
    <source>
        <dbReference type="ARBA" id="ARBA00048679"/>
    </source>
</evidence>
<keyword evidence="3" id="KW-0808">Transferase</keyword>
<reference evidence="12 13" key="1">
    <citation type="submission" date="2018-02" db="EMBL/GenBank/DDBJ databases">
        <authorList>
            <person name="Cohen D.B."/>
            <person name="Kent A.D."/>
        </authorList>
    </citation>
    <scope>NUCLEOTIDE SEQUENCE [LARGE SCALE GENOMIC DNA]</scope>
    <source>
        <strain evidence="12 13">CCAP 1448/3</strain>
    </source>
</reference>
<dbReference type="GO" id="GO:0004674">
    <property type="term" value="F:protein serine/threonine kinase activity"/>
    <property type="evidence" value="ECO:0007669"/>
    <property type="project" value="UniProtKB-KW"/>
</dbReference>
<evidence type="ECO:0000256" key="3">
    <source>
        <dbReference type="ARBA" id="ARBA00022679"/>
    </source>
</evidence>
<dbReference type="PROSITE" id="PS50011">
    <property type="entry name" value="PROTEIN_KINASE_DOM"/>
    <property type="match status" value="1"/>
</dbReference>
<evidence type="ECO:0000259" key="11">
    <source>
        <dbReference type="PROSITE" id="PS50011"/>
    </source>
</evidence>
<keyword evidence="6 9" id="KW-0067">ATP-binding</keyword>
<comment type="catalytic activity">
    <reaction evidence="8">
        <text>L-seryl-[protein] + ATP = O-phospho-L-seryl-[protein] + ADP + H(+)</text>
        <dbReference type="Rhea" id="RHEA:17989"/>
        <dbReference type="Rhea" id="RHEA-COMP:9863"/>
        <dbReference type="Rhea" id="RHEA-COMP:11604"/>
        <dbReference type="ChEBI" id="CHEBI:15378"/>
        <dbReference type="ChEBI" id="CHEBI:29999"/>
        <dbReference type="ChEBI" id="CHEBI:30616"/>
        <dbReference type="ChEBI" id="CHEBI:83421"/>
        <dbReference type="ChEBI" id="CHEBI:456216"/>
        <dbReference type="EC" id="2.7.11.1"/>
    </reaction>
</comment>
<evidence type="ECO:0000256" key="4">
    <source>
        <dbReference type="ARBA" id="ARBA00022741"/>
    </source>
</evidence>
<protein>
    <recommendedName>
        <fullName evidence="1">non-specific serine/threonine protein kinase</fullName>
        <ecNumber evidence="1">2.7.11.1</ecNumber>
    </recommendedName>
</protein>
<keyword evidence="4 9" id="KW-0547">Nucleotide-binding</keyword>
<keyword evidence="10" id="KW-0472">Membrane</keyword>
<dbReference type="EMBL" id="PVWJ01000047">
    <property type="protein sequence ID" value="PSB02863.1"/>
    <property type="molecule type" value="Genomic_DNA"/>
</dbReference>
<evidence type="ECO:0000256" key="2">
    <source>
        <dbReference type="ARBA" id="ARBA00022527"/>
    </source>
</evidence>
<evidence type="ECO:0000256" key="6">
    <source>
        <dbReference type="ARBA" id="ARBA00022840"/>
    </source>
</evidence>
<dbReference type="EC" id="2.7.11.1" evidence="1"/>
<keyword evidence="10" id="KW-1133">Transmembrane helix</keyword>
<proteinExistence type="predicted"/>
<dbReference type="InterPro" id="IPR017441">
    <property type="entry name" value="Protein_kinase_ATP_BS"/>
</dbReference>
<keyword evidence="13" id="KW-1185">Reference proteome</keyword>
<name>A0A2T1C413_9CYAN</name>
<keyword evidence="2 12" id="KW-0723">Serine/threonine-protein kinase</keyword>
<evidence type="ECO:0000313" key="12">
    <source>
        <dbReference type="EMBL" id="PSB02863.1"/>
    </source>
</evidence>
<evidence type="ECO:0000313" key="13">
    <source>
        <dbReference type="Proteomes" id="UP000238762"/>
    </source>
</evidence>
<dbReference type="Proteomes" id="UP000238762">
    <property type="component" value="Unassembled WGS sequence"/>
</dbReference>